<evidence type="ECO:0000313" key="1">
    <source>
        <dbReference type="EMBL" id="CAG8532867.1"/>
    </source>
</evidence>
<proteinExistence type="predicted"/>
<comment type="caution">
    <text evidence="1">The sequence shown here is derived from an EMBL/GenBank/DDBJ whole genome shotgun (WGS) entry which is preliminary data.</text>
</comment>
<keyword evidence="2" id="KW-1185">Reference proteome</keyword>
<dbReference type="Proteomes" id="UP000789366">
    <property type="component" value="Unassembled WGS sequence"/>
</dbReference>
<accession>A0ACA9LNU7</accession>
<dbReference type="EMBL" id="CAJVPW010003968">
    <property type="protein sequence ID" value="CAG8532867.1"/>
    <property type="molecule type" value="Genomic_DNA"/>
</dbReference>
<sequence>MTLENEIIFNKNNTVSVPFGHIAESYILHYFLLKNTCLKFQSCLQTPQLIKEGLITLCHVEDKGREYVQEIQTDLKKDKLCWSWIMYCAGDKNHCQHKYGSIGKCLLSCQNYNLNNNLRNRNNMHHCSVHVYLFSRLSYFNLSHLLQIKIEGTHLPTNIINNVSKISRINLMREVQDKIIVSYHADH</sequence>
<evidence type="ECO:0000313" key="2">
    <source>
        <dbReference type="Proteomes" id="UP000789366"/>
    </source>
</evidence>
<organism evidence="1 2">
    <name type="scientific">Cetraspora pellucida</name>
    <dbReference type="NCBI Taxonomy" id="1433469"/>
    <lineage>
        <taxon>Eukaryota</taxon>
        <taxon>Fungi</taxon>
        <taxon>Fungi incertae sedis</taxon>
        <taxon>Mucoromycota</taxon>
        <taxon>Glomeromycotina</taxon>
        <taxon>Glomeromycetes</taxon>
        <taxon>Diversisporales</taxon>
        <taxon>Gigasporaceae</taxon>
        <taxon>Cetraspora</taxon>
    </lineage>
</organism>
<protein>
    <submittedName>
        <fullName evidence="1">8888_t:CDS:1</fullName>
    </submittedName>
</protein>
<gene>
    <name evidence="1" type="ORF">SPELUC_LOCUS4447</name>
</gene>
<reference evidence="1" key="1">
    <citation type="submission" date="2021-06" db="EMBL/GenBank/DDBJ databases">
        <authorList>
            <person name="Kallberg Y."/>
            <person name="Tangrot J."/>
            <person name="Rosling A."/>
        </authorList>
    </citation>
    <scope>NUCLEOTIDE SEQUENCE</scope>
    <source>
        <strain evidence="1">28 12/20/2015</strain>
    </source>
</reference>
<name>A0ACA9LNU7_9GLOM</name>